<dbReference type="RefSeq" id="WP_147496870.1">
    <property type="nucleotide sequence ID" value="NZ_VOAP01000003.1"/>
</dbReference>
<proteinExistence type="predicted"/>
<comment type="caution">
    <text evidence="1">The sequence shown here is derived from an EMBL/GenBank/DDBJ whole genome shotgun (WGS) entry which is preliminary data.</text>
</comment>
<gene>
    <name evidence="1" type="ORF">YZ82_01515</name>
</gene>
<protein>
    <submittedName>
        <fullName evidence="1">Uncharacterized protein</fullName>
    </submittedName>
</protein>
<evidence type="ECO:0000313" key="1">
    <source>
        <dbReference type="EMBL" id="TWO22621.1"/>
    </source>
</evidence>
<dbReference type="AlphaFoldDB" id="A0A562XKG3"/>
<name>A0A562XKG3_CAMHY</name>
<evidence type="ECO:0000313" key="2">
    <source>
        <dbReference type="Proteomes" id="UP000321812"/>
    </source>
</evidence>
<dbReference type="Proteomes" id="UP000321812">
    <property type="component" value="Unassembled WGS sequence"/>
</dbReference>
<organism evidence="1 2">
    <name type="scientific">Campylobacter hyointestinalis</name>
    <dbReference type="NCBI Taxonomy" id="198"/>
    <lineage>
        <taxon>Bacteria</taxon>
        <taxon>Pseudomonadati</taxon>
        <taxon>Campylobacterota</taxon>
        <taxon>Epsilonproteobacteria</taxon>
        <taxon>Campylobacterales</taxon>
        <taxon>Campylobacteraceae</taxon>
        <taxon>Campylobacter</taxon>
    </lineage>
</organism>
<dbReference type="EMBL" id="VOAP01000003">
    <property type="protein sequence ID" value="TWO22621.1"/>
    <property type="molecule type" value="Genomic_DNA"/>
</dbReference>
<reference evidence="1 2" key="1">
    <citation type="submission" date="2019-07" db="EMBL/GenBank/DDBJ databases">
        <title>Rapid identification of Enteric Bacteria from Whole Genome Sequences (WGS) using Average Nucleotide Identity (ANI).</title>
        <authorList>
            <person name="Lane C."/>
        </authorList>
    </citation>
    <scope>NUCLEOTIDE SEQUENCE [LARGE SCALE GENOMIC DNA]</scope>
    <source>
        <strain evidence="1 2">D2411</strain>
    </source>
</reference>
<accession>A0A562XKG3</accession>
<sequence length="75" mass="7717">MKSVNLTLAQRANRAVANGLEATSNIFDVVALGARATRDLAFVAAARAATLADAENVSVDTFISVDAKVNAALGR</sequence>